<dbReference type="EMBL" id="LM676423">
    <property type="protein sequence ID" value="CEP26740.1"/>
    <property type="molecule type" value="Genomic_DNA"/>
</dbReference>
<evidence type="ECO:0000256" key="2">
    <source>
        <dbReference type="SAM" id="SignalP"/>
    </source>
</evidence>
<feature type="compositionally biased region" description="Polar residues" evidence="1">
    <location>
        <begin position="92"/>
        <end position="110"/>
    </location>
</feature>
<feature type="region of interest" description="Disordered" evidence="1">
    <location>
        <begin position="49"/>
        <end position="110"/>
    </location>
</feature>
<dbReference type="PANTHER" id="PTHR38589:SF1">
    <property type="entry name" value="BLR0621 PROTEIN"/>
    <property type="match status" value="1"/>
</dbReference>
<dbReference type="RefSeq" id="WP_013160275.1">
    <property type="nucleotide sequence ID" value="NZ_HG975507.1"/>
</dbReference>
<name>A0A068VXC4_PROFF</name>
<dbReference type="AlphaFoldDB" id="A0A068VXC4"/>
<accession>A0A068VXC4</accession>
<dbReference type="PANTHER" id="PTHR38589">
    <property type="entry name" value="BLR0621 PROTEIN"/>
    <property type="match status" value="1"/>
</dbReference>
<feature type="chain" id="PRO_5038375318" evidence="2">
    <location>
        <begin position="23"/>
        <end position="310"/>
    </location>
</feature>
<organism evidence="3">
    <name type="scientific">Propionibacterium freudenreichii subsp. freudenreichii</name>
    <dbReference type="NCBI Taxonomy" id="66712"/>
    <lineage>
        <taxon>Bacteria</taxon>
        <taxon>Bacillati</taxon>
        <taxon>Actinomycetota</taxon>
        <taxon>Actinomycetes</taxon>
        <taxon>Propionibacteriales</taxon>
        <taxon>Propionibacteriaceae</taxon>
        <taxon>Propionibacterium</taxon>
    </lineage>
</organism>
<gene>
    <name evidence="3" type="ORF">PFCIRM138_09665</name>
</gene>
<feature type="compositionally biased region" description="Low complexity" evidence="1">
    <location>
        <begin position="60"/>
        <end position="81"/>
    </location>
</feature>
<sequence length="310" mass="30292">MKRIPVAIVGCAVALVAGSAVAGSAARAARLDAVARPSLSASVDVSASGVGGAEQSAGQASPGGSTPAVSSPAASAPAGEPSRARGAAAQQPEATASSQPGSGTTDAPAQTGITTIPAAVAASPTGALTDQVVAVVASGSSAQVHLLNRRAAGSWDDEWAQSGFVGAGGVGRAHEGSSVTPAGSWPLGPAFGTGADPGTLLPYTQLNAGSCWVSDPGDPDYNSYAERDACDVPNLRMADFSEQYRYGLVIGQNAERAPGAGSASFVHVSNGAAGAASVALPQSAMASLLHEVHPGAHIVIASSIEELATY</sequence>
<reference evidence="3" key="1">
    <citation type="submission" date="2014-08" db="EMBL/GenBank/DDBJ databases">
        <authorList>
            <person name="Falentin Helene"/>
        </authorList>
    </citation>
    <scope>NUCLEOTIDE SEQUENCE</scope>
</reference>
<feature type="signal peptide" evidence="2">
    <location>
        <begin position="1"/>
        <end position="22"/>
    </location>
</feature>
<proteinExistence type="predicted"/>
<evidence type="ECO:0000313" key="3">
    <source>
        <dbReference type="EMBL" id="CEP26740.1"/>
    </source>
</evidence>
<keyword evidence="2" id="KW-0732">Signal</keyword>
<evidence type="ECO:0000256" key="1">
    <source>
        <dbReference type="SAM" id="MobiDB-lite"/>
    </source>
</evidence>
<protein>
    <submittedName>
        <fullName evidence="3">Hypothetical secreted protein</fullName>
    </submittedName>
</protein>